<feature type="transmembrane region" description="Helical" evidence="2">
    <location>
        <begin position="170"/>
        <end position="189"/>
    </location>
</feature>
<keyword evidence="4" id="KW-1185">Reference proteome</keyword>
<feature type="transmembrane region" description="Helical" evidence="2">
    <location>
        <begin position="415"/>
        <end position="447"/>
    </location>
</feature>
<evidence type="ECO:0000313" key="4">
    <source>
        <dbReference type="Proteomes" id="UP001364617"/>
    </source>
</evidence>
<keyword evidence="2" id="KW-0472">Membrane</keyword>
<dbReference type="EMBL" id="JAYKXH010000001">
    <property type="protein sequence ID" value="KAK7175649.1"/>
    <property type="molecule type" value="Genomic_DNA"/>
</dbReference>
<keyword evidence="2" id="KW-1133">Transmembrane helix</keyword>
<feature type="transmembrane region" description="Helical" evidence="2">
    <location>
        <begin position="137"/>
        <end position="158"/>
    </location>
</feature>
<accession>A0AAN9DJZ8</accession>
<evidence type="ECO:0000313" key="3">
    <source>
        <dbReference type="EMBL" id="KAK7175649.1"/>
    </source>
</evidence>
<dbReference type="InterPro" id="IPR020394">
    <property type="entry name" value="Uncharacterised_FAM23-like_TM"/>
</dbReference>
<dbReference type="Proteomes" id="UP001364617">
    <property type="component" value="Unassembled WGS sequence"/>
</dbReference>
<protein>
    <recommendedName>
        <fullName evidence="5">Transmembrane protein 236</fullName>
    </recommendedName>
</protein>
<sequence length="462" mass="49613">MILQWNMPVPRHNTPPPSPLPRSGPGPQADSNSSSPLLFLSRASVLSMGSGSRIKFAVCEVLQFCSFCVPLFIIMQRFGLIVARVRKQPHNSCTAYWLIVASSVAYVTSVAMLIWLPMKYMVFMKKRTLVARKKWRPVALAYVVLSTLPCFAFLIASSEVQIRNDLRLDTFAELPVSLVLLSLICIDIVERIRYCRLTGRANELARDADIPTLQTHIGRVTPVATGPLPAAPAGSAAADPRAGAANGTVGGLPAGTTVQGTPGNGTVPGLAGGAAVPGLPNNGAVPAHLGNTADPGLAGNGATSRVPGNNGPQVGITGTCPNSGVPFQNIASPYSGPLSFLLASDSRAEVFGDSFLFWLDTVEMVRVAGHTAVYFSGWAFPVYLFCFLSTMRLVLTPHSPLLSPLAVVFQDLPFLVLRLALIGLFGFVTPVLYVIKNMLVCLAYIYFNFMTKLRIFNTERMF</sequence>
<reference evidence="3 4" key="1">
    <citation type="submission" date="2024-02" db="EMBL/GenBank/DDBJ databases">
        <title>Chromosome-level genome assembly of the Eurasian Minnow (Phoxinus phoxinus).</title>
        <authorList>
            <person name="Oriowo T.O."/>
            <person name="Martin S."/>
            <person name="Stange M."/>
            <person name="Chrysostomakis Y."/>
            <person name="Brown T."/>
            <person name="Winkler S."/>
            <person name="Kukowka S."/>
            <person name="Myers E.W."/>
            <person name="Bohne A."/>
        </authorList>
    </citation>
    <scope>NUCLEOTIDE SEQUENCE [LARGE SCALE GENOMIC DNA]</scope>
    <source>
        <strain evidence="3">ZFMK-TIS-60720</strain>
        <tissue evidence="3">Whole Organism</tissue>
    </source>
</reference>
<dbReference type="AlphaFoldDB" id="A0AAN9DJZ8"/>
<evidence type="ECO:0000256" key="1">
    <source>
        <dbReference type="SAM" id="MobiDB-lite"/>
    </source>
</evidence>
<name>A0AAN9DJZ8_9TELE</name>
<feature type="region of interest" description="Disordered" evidence="1">
    <location>
        <begin position="1"/>
        <end position="34"/>
    </location>
</feature>
<dbReference type="PANTHER" id="PTHR31453:SF2">
    <property type="entry name" value="TRANSMEMBRANE PROTEIN 236"/>
    <property type="match status" value="1"/>
</dbReference>
<dbReference type="PANTHER" id="PTHR31453">
    <property type="entry name" value="TRANSMEMBRANE PROTEIN 236"/>
    <property type="match status" value="1"/>
</dbReference>
<comment type="caution">
    <text evidence="3">The sequence shown here is derived from an EMBL/GenBank/DDBJ whole genome shotgun (WGS) entry which is preliminary data.</text>
</comment>
<evidence type="ECO:0008006" key="5">
    <source>
        <dbReference type="Google" id="ProtNLM"/>
    </source>
</evidence>
<proteinExistence type="predicted"/>
<organism evidence="3 4">
    <name type="scientific">Phoxinus phoxinus</name>
    <name type="common">Eurasian minnow</name>
    <dbReference type="NCBI Taxonomy" id="58324"/>
    <lineage>
        <taxon>Eukaryota</taxon>
        <taxon>Metazoa</taxon>
        <taxon>Chordata</taxon>
        <taxon>Craniata</taxon>
        <taxon>Vertebrata</taxon>
        <taxon>Euteleostomi</taxon>
        <taxon>Actinopterygii</taxon>
        <taxon>Neopterygii</taxon>
        <taxon>Teleostei</taxon>
        <taxon>Ostariophysi</taxon>
        <taxon>Cypriniformes</taxon>
        <taxon>Leuciscidae</taxon>
        <taxon>Phoxininae</taxon>
        <taxon>Phoxinus</taxon>
    </lineage>
</organism>
<feature type="transmembrane region" description="Helical" evidence="2">
    <location>
        <begin position="372"/>
        <end position="395"/>
    </location>
</feature>
<evidence type="ECO:0000256" key="2">
    <source>
        <dbReference type="SAM" id="Phobius"/>
    </source>
</evidence>
<gene>
    <name evidence="3" type="ORF">R3I93_000033</name>
</gene>
<keyword evidence="2" id="KW-0812">Transmembrane</keyword>
<feature type="transmembrane region" description="Helical" evidence="2">
    <location>
        <begin position="95"/>
        <end position="116"/>
    </location>
</feature>
<feature type="compositionally biased region" description="Pro residues" evidence="1">
    <location>
        <begin position="13"/>
        <end position="24"/>
    </location>
</feature>
<feature type="transmembrane region" description="Helical" evidence="2">
    <location>
        <begin position="56"/>
        <end position="75"/>
    </location>
</feature>